<evidence type="ECO:0000313" key="3">
    <source>
        <dbReference type="Proteomes" id="UP000271241"/>
    </source>
</evidence>
<dbReference type="Proteomes" id="UP000271241">
    <property type="component" value="Unassembled WGS sequence"/>
</dbReference>
<dbReference type="OrthoDB" id="1856981at2759"/>
<accession>A0A4P9XIW2</accession>
<dbReference type="PANTHER" id="PTHR33986:SF15">
    <property type="entry name" value="MITOCHONDRIAL FISSION PROTEIN ELM1"/>
    <property type="match status" value="1"/>
</dbReference>
<protein>
    <submittedName>
        <fullName evidence="2">Mitochondrial fission ELM1-domain-containing protein</fullName>
    </submittedName>
</protein>
<dbReference type="EMBL" id="KZ993066">
    <property type="protein sequence ID" value="RKP05657.1"/>
    <property type="molecule type" value="Genomic_DNA"/>
</dbReference>
<sequence>MASLSALLLRPAAHRRILIVPYSTCLYLGQPARSFSASVACSARATITARGDGSGLLRDETWVLSNGREEEERRAIAVADALGLPYTVKRVLPRPSLFWLPRIFFRWLGRSDSGGAGVKKLPWPLTSERGDTLDGPMPKYAVACGRDTAPVCMMVQAASNQRSLTVFIGHPRVPFGYLGIVALIRHQLRRLGRSSMIVLSQKNLEVPQRISPLAMTVAAKQSDALLPAAIHDSHTDAHRKQPSRDPVIAVVVGGVHAEYRWMPEDAARLVKEIKVLPKIMPGAQVILLTTTETSDSIRRELEKMEADDQTLFHLDTRASFAAAPSDQPLMAHQLYMAVLARATHICVTAGSTQLVTEAVATGKPVYVIGAERCTETLAMFHRRLRDLHVTRRFRPVRLNQRLSAGNDPLSHVGEHPPFAPSPVGRVGTEGGQQRGAAWIAEHAQRVQRQRL</sequence>
<gene>
    <name evidence="2" type="ORF">THASP1DRAFT_32504</name>
</gene>
<feature type="region of interest" description="Disordered" evidence="1">
    <location>
        <begin position="404"/>
        <end position="433"/>
    </location>
</feature>
<dbReference type="Pfam" id="PF06258">
    <property type="entry name" value="Mito_fiss_Elm1"/>
    <property type="match status" value="1"/>
</dbReference>
<evidence type="ECO:0000313" key="2">
    <source>
        <dbReference type="EMBL" id="RKP05657.1"/>
    </source>
</evidence>
<evidence type="ECO:0000256" key="1">
    <source>
        <dbReference type="SAM" id="MobiDB-lite"/>
    </source>
</evidence>
<dbReference type="PANTHER" id="PTHR33986">
    <property type="entry name" value="OS02G0535700 PROTEIN"/>
    <property type="match status" value="1"/>
</dbReference>
<dbReference type="InterPro" id="IPR009367">
    <property type="entry name" value="Elm1-like"/>
</dbReference>
<organism evidence="2 3">
    <name type="scientific">Thamnocephalis sphaerospora</name>
    <dbReference type="NCBI Taxonomy" id="78915"/>
    <lineage>
        <taxon>Eukaryota</taxon>
        <taxon>Fungi</taxon>
        <taxon>Fungi incertae sedis</taxon>
        <taxon>Zoopagomycota</taxon>
        <taxon>Zoopagomycotina</taxon>
        <taxon>Zoopagomycetes</taxon>
        <taxon>Zoopagales</taxon>
        <taxon>Sigmoideomycetaceae</taxon>
        <taxon>Thamnocephalis</taxon>
    </lineage>
</organism>
<name>A0A4P9XIW2_9FUNG</name>
<reference evidence="3" key="1">
    <citation type="journal article" date="2018" name="Nat. Microbiol.">
        <title>Leveraging single-cell genomics to expand the fungal tree of life.</title>
        <authorList>
            <person name="Ahrendt S.R."/>
            <person name="Quandt C.A."/>
            <person name="Ciobanu D."/>
            <person name="Clum A."/>
            <person name="Salamov A."/>
            <person name="Andreopoulos B."/>
            <person name="Cheng J.F."/>
            <person name="Woyke T."/>
            <person name="Pelin A."/>
            <person name="Henrissat B."/>
            <person name="Reynolds N.K."/>
            <person name="Benny G.L."/>
            <person name="Smith M.E."/>
            <person name="James T.Y."/>
            <person name="Grigoriev I.V."/>
        </authorList>
    </citation>
    <scope>NUCLEOTIDE SEQUENCE [LARGE SCALE GENOMIC DNA]</scope>
    <source>
        <strain evidence="3">RSA 1356</strain>
    </source>
</reference>
<keyword evidence="3" id="KW-1185">Reference proteome</keyword>
<proteinExistence type="predicted"/>
<dbReference type="AlphaFoldDB" id="A0A4P9XIW2"/>